<name>C8TE52_EIMTE</name>
<evidence type="ECO:0000313" key="2">
    <source>
        <dbReference type="EMBL" id="CAK51538.1"/>
    </source>
</evidence>
<dbReference type="AlphaFoldDB" id="C8TE52"/>
<protein>
    <submittedName>
        <fullName evidence="2">Uncharacterized protein</fullName>
    </submittedName>
</protein>
<gene>
    <name evidence="2" type="ORF">e1116g03.tmp0185</name>
</gene>
<keyword evidence="1" id="KW-0812">Transmembrane</keyword>
<dbReference type="EMBL" id="AM269894">
    <property type="protein sequence ID" value="CAK51538.1"/>
    <property type="molecule type" value="Genomic_DNA"/>
</dbReference>
<keyword evidence="1" id="KW-0472">Membrane</keyword>
<keyword evidence="1" id="KW-1133">Transmembrane helix</keyword>
<evidence type="ECO:0000256" key="1">
    <source>
        <dbReference type="SAM" id="Phobius"/>
    </source>
</evidence>
<reference evidence="2 3" key="1">
    <citation type="journal article" date="2007" name="Genome Res.">
        <title>Sequencing and analysis of chromosome 1 of Eimeria tenella reveals a unique segmental organization.</title>
        <authorList>
            <person name="Ling K.H."/>
            <person name="Rajandream M.A."/>
            <person name="Rivailler P."/>
            <person name="Ivens A."/>
            <person name="Yap S.J."/>
            <person name="Madeira A.M.B.N."/>
            <person name="Mungall K."/>
            <person name="Billington K."/>
            <person name="Yee W.Y."/>
            <person name="Bankier A.T."/>
            <person name="Carroll F."/>
            <person name="Durham A.M."/>
            <person name="Peters N."/>
            <person name="Loo S.S."/>
            <person name="Mat-Isa M.N."/>
            <person name="Novaes J."/>
            <person name="Quail M."/>
            <person name="Rosli R."/>
            <person name="Shamsudin M.N."/>
            <person name="Sobreira T.J.P."/>
            <person name="Tivey A.R."/>
            <person name="Wai S.F."/>
            <person name="White S."/>
            <person name="Wu X."/>
            <person name="Kerhornou A.X."/>
            <person name="Blake D."/>
            <person name="Mohamed R."/>
            <person name="Shirley M."/>
            <person name="Gruber A."/>
            <person name="Berriman M."/>
            <person name="Tomley F."/>
            <person name="Dear P.H."/>
            <person name="Wan K.L."/>
        </authorList>
    </citation>
    <scope>NUCLEOTIDE SEQUENCE [LARGE SCALE GENOMIC DNA]</scope>
    <source>
        <strain evidence="2 3">Houghton</strain>
    </source>
</reference>
<proteinExistence type="predicted"/>
<organism evidence="2 3">
    <name type="scientific">Eimeria tenella</name>
    <name type="common">Coccidian parasite</name>
    <dbReference type="NCBI Taxonomy" id="5802"/>
    <lineage>
        <taxon>Eukaryota</taxon>
        <taxon>Sar</taxon>
        <taxon>Alveolata</taxon>
        <taxon>Apicomplexa</taxon>
        <taxon>Conoidasida</taxon>
        <taxon>Coccidia</taxon>
        <taxon>Eucoccidiorida</taxon>
        <taxon>Eimeriorina</taxon>
        <taxon>Eimeriidae</taxon>
        <taxon>Eimeria</taxon>
    </lineage>
</organism>
<evidence type="ECO:0000313" key="3">
    <source>
        <dbReference type="Proteomes" id="UP000243681"/>
    </source>
</evidence>
<feature type="transmembrane region" description="Helical" evidence="1">
    <location>
        <begin position="29"/>
        <end position="51"/>
    </location>
</feature>
<accession>C8TE52</accession>
<sequence length="302" mass="34028">MHQRPLHSTHIRGPFLKPWLFHRTNGPRVLAMVAVAAIVQGPGCPWMLFLVDCVRIFDPRSRLLSVYKDGLLPDVTIALLSQESLRCLVILDPGRMLLETRSPADKPEAASKNFVPNVSFSVNLQADALQSLEPFLPYPSEIGDVMPCLDRRVSLTSTRNKTKALEKTRKYFRKSDGLEQRMWVYPCMQGQAYYLLLRHYLLLRADSMERWSDLLTVNLPSCISVIDLQCEASVFGTIVLETPCCEFISTVASMVAAAPTTGFRRSRPMRANALLHYEAALVALKRFPGSVRLSRPLALLRN</sequence>
<dbReference type="Proteomes" id="UP000243681">
    <property type="component" value="Chromosome 1"/>
</dbReference>